<name>A0A8X7T4I0_9BASI</name>
<evidence type="ECO:0000313" key="1">
    <source>
        <dbReference type="EMBL" id="KAE8268154.1"/>
    </source>
</evidence>
<accession>A0A8X7T4I0</accession>
<proteinExistence type="predicted"/>
<dbReference type="EMBL" id="LWDG02000170">
    <property type="protein sequence ID" value="KAE8268154.1"/>
    <property type="molecule type" value="Genomic_DNA"/>
</dbReference>
<gene>
    <name evidence="1" type="ORF">A4X09_0g4189</name>
</gene>
<protein>
    <submittedName>
        <fullName evidence="1">Uncharacterized protein</fullName>
    </submittedName>
</protein>
<organism evidence="1 2">
    <name type="scientific">Tilletia walkeri</name>
    <dbReference type="NCBI Taxonomy" id="117179"/>
    <lineage>
        <taxon>Eukaryota</taxon>
        <taxon>Fungi</taxon>
        <taxon>Dikarya</taxon>
        <taxon>Basidiomycota</taxon>
        <taxon>Ustilaginomycotina</taxon>
        <taxon>Exobasidiomycetes</taxon>
        <taxon>Tilletiales</taxon>
        <taxon>Tilletiaceae</taxon>
        <taxon>Tilletia</taxon>
    </lineage>
</organism>
<dbReference type="InterPro" id="IPR038222">
    <property type="entry name" value="DHHA2_dom_sf"/>
</dbReference>
<evidence type="ECO:0000313" key="2">
    <source>
        <dbReference type="Proteomes" id="UP000078113"/>
    </source>
</evidence>
<keyword evidence="2" id="KW-1185">Reference proteome</keyword>
<sequence length="371" mass="40235">MAATTSTASGFVPAEQIALRFPSATTYAKSSSSHSAAIDEDTLAQIAATNAAYTQPLSTALTILKTSVVGASDTPHASIPDLAHPDEPWFPLQQAAATTSSLSISQQEPHRIALPSLQNLPATFPLEFKVARNGQNLRDLLRRDYKEVQLHLHLPSGDTLPFGIGFSSIPLGMARLLTKDATPGASAATGLIDPASRSTDRWHPWWYSFNAWMEERKLGMAVVGTSYRSLTDKHKRELIIAYKPNPSLPTSFWSSFSTLMLNDAHVPDHSNPSAASQRLLLETEWKGEPLRPTPPQVTDLKIVKVIHKKERVGGLNAEGRWEGAGVDKEGIYAAVWRQANDKANRKIFLPAITANVEKLASASQASSASSL</sequence>
<reference evidence="1" key="1">
    <citation type="submission" date="2016-04" db="EMBL/GenBank/DDBJ databases">
        <authorList>
            <person name="Nguyen H.D."/>
            <person name="Samba Siva P."/>
            <person name="Cullis J."/>
            <person name="Levesque C.A."/>
            <person name="Hambleton S."/>
        </authorList>
    </citation>
    <scope>NUCLEOTIDE SEQUENCE</scope>
    <source>
        <strain evidence="1">DAOMC 236422</strain>
    </source>
</reference>
<reference evidence="1" key="2">
    <citation type="journal article" date="2019" name="IMA Fungus">
        <title>Genome sequencing and comparison of five Tilletia species to identify candidate genes for the detection of regulated species infecting wheat.</title>
        <authorList>
            <person name="Nguyen H.D.T."/>
            <person name="Sultana T."/>
            <person name="Kesanakurti P."/>
            <person name="Hambleton S."/>
        </authorList>
    </citation>
    <scope>NUCLEOTIDE SEQUENCE</scope>
    <source>
        <strain evidence="1">DAOMC 236422</strain>
    </source>
</reference>
<dbReference type="Proteomes" id="UP000078113">
    <property type="component" value="Unassembled WGS sequence"/>
</dbReference>
<dbReference type="Gene3D" id="3.10.310.20">
    <property type="entry name" value="DHHA2 domain"/>
    <property type="match status" value="1"/>
</dbReference>
<comment type="caution">
    <text evidence="1">The sequence shown here is derived from an EMBL/GenBank/DDBJ whole genome shotgun (WGS) entry which is preliminary data.</text>
</comment>
<dbReference type="AlphaFoldDB" id="A0A8X7T4I0"/>